<evidence type="ECO:0000313" key="2">
    <source>
        <dbReference type="EMBL" id="SFL25360.1"/>
    </source>
</evidence>
<dbReference type="Pfam" id="PF00551">
    <property type="entry name" value="Formyl_trans_N"/>
    <property type="match status" value="1"/>
</dbReference>
<dbReference type="SUPFAM" id="SSF53328">
    <property type="entry name" value="Formyltransferase"/>
    <property type="match status" value="1"/>
</dbReference>
<protein>
    <submittedName>
        <fullName evidence="2">Methionyl-tRNA formyltransferase</fullName>
    </submittedName>
</protein>
<dbReference type="Gene3D" id="3.40.50.12230">
    <property type="match status" value="1"/>
</dbReference>
<evidence type="ECO:0000259" key="1">
    <source>
        <dbReference type="Pfam" id="PF00551"/>
    </source>
</evidence>
<proteinExistence type="predicted"/>
<dbReference type="Proteomes" id="UP000199598">
    <property type="component" value="Unassembled WGS sequence"/>
</dbReference>
<accession>A0A1I4G776</accession>
<organism evidence="2 3">
    <name type="scientific">Pseudovibrio ascidiaceicola</name>
    <dbReference type="NCBI Taxonomy" id="285279"/>
    <lineage>
        <taxon>Bacteria</taxon>
        <taxon>Pseudomonadati</taxon>
        <taxon>Pseudomonadota</taxon>
        <taxon>Alphaproteobacteria</taxon>
        <taxon>Hyphomicrobiales</taxon>
        <taxon>Stappiaceae</taxon>
        <taxon>Pseudovibrio</taxon>
    </lineage>
</organism>
<gene>
    <name evidence="2" type="ORF">SAMN04488518_1302</name>
</gene>
<name>A0A1I4G776_9HYPH</name>
<evidence type="ECO:0000313" key="3">
    <source>
        <dbReference type="Proteomes" id="UP000199598"/>
    </source>
</evidence>
<comment type="caution">
    <text evidence="2">The sequence shown here is derived from an EMBL/GenBank/DDBJ whole genome shotgun (WGS) entry which is preliminary data.</text>
</comment>
<feature type="domain" description="Formyl transferase N-terminal" evidence="1">
    <location>
        <begin position="39"/>
        <end position="142"/>
    </location>
</feature>
<dbReference type="InterPro" id="IPR011034">
    <property type="entry name" value="Formyl_transferase-like_C_sf"/>
</dbReference>
<dbReference type="PANTHER" id="PTHR11138">
    <property type="entry name" value="METHIONYL-TRNA FORMYLTRANSFERASE"/>
    <property type="match status" value="1"/>
</dbReference>
<reference evidence="2 3" key="1">
    <citation type="submission" date="2016-10" db="EMBL/GenBank/DDBJ databases">
        <authorList>
            <person name="Varghese N."/>
            <person name="Submissions S."/>
        </authorList>
    </citation>
    <scope>NUCLEOTIDE SEQUENCE [LARGE SCALE GENOMIC DNA]</scope>
    <source>
        <strain evidence="2 3">DSM 16392</strain>
    </source>
</reference>
<keyword evidence="3" id="KW-1185">Reference proteome</keyword>
<dbReference type="EMBL" id="FOSK01000030">
    <property type="protein sequence ID" value="SFL25360.1"/>
    <property type="molecule type" value="Genomic_DNA"/>
</dbReference>
<sequence length="214" mass="24355">MLAIHLLCNNLEHPIIPHLQHWIKSNQCRHQVSLISSKEEAKGGDILLLISCSDYISSKITSKYSKIFVIHASDLPKGRGWSPHVWTLLDGAEELTISLIEAHEKIDQGDIWAQEKIAIAPSDLFDEIDSKLFAAEIRLIEKAVRLIESGQKVGTRQIGEASYFPKRTPEDSEIDPSKPLSDTFNKIRLMDVNRYPAFFKLHDSEFIIEIKKRV</sequence>
<dbReference type="PANTHER" id="PTHR11138:SF5">
    <property type="entry name" value="METHIONYL-TRNA FORMYLTRANSFERASE, MITOCHONDRIAL"/>
    <property type="match status" value="1"/>
</dbReference>
<dbReference type="InterPro" id="IPR002376">
    <property type="entry name" value="Formyl_transf_N"/>
</dbReference>
<dbReference type="RefSeq" id="WP_093524371.1">
    <property type="nucleotide sequence ID" value="NZ_FOSK01000030.1"/>
</dbReference>
<dbReference type="InterPro" id="IPR036477">
    <property type="entry name" value="Formyl_transf_N_sf"/>
</dbReference>
<dbReference type="SUPFAM" id="SSF50486">
    <property type="entry name" value="FMT C-terminal domain-like"/>
    <property type="match status" value="1"/>
</dbReference>